<dbReference type="STRING" id="320483.AMF_862"/>
<dbReference type="Proteomes" id="UP000007307">
    <property type="component" value="Chromosome"/>
</dbReference>
<evidence type="ECO:0000313" key="2">
    <source>
        <dbReference type="EMBL" id="ACM49693.1"/>
    </source>
</evidence>
<evidence type="ECO:0000259" key="1">
    <source>
        <dbReference type="Pfam" id="PF01617"/>
    </source>
</evidence>
<feature type="domain" description="Msp4/OMP-like" evidence="1">
    <location>
        <begin position="116"/>
        <end position="308"/>
    </location>
</feature>
<organism evidence="2 3">
    <name type="scientific">Anaplasma marginale (strain Florida)</name>
    <dbReference type="NCBI Taxonomy" id="320483"/>
    <lineage>
        <taxon>Bacteria</taxon>
        <taxon>Pseudomonadati</taxon>
        <taxon>Pseudomonadota</taxon>
        <taxon>Alphaproteobacteria</taxon>
        <taxon>Rickettsiales</taxon>
        <taxon>Anaplasmataceae</taxon>
        <taxon>Anaplasma</taxon>
    </lineage>
</organism>
<accession>B9KGY9</accession>
<dbReference type="HOGENOM" id="CLU_920232_0_0_5"/>
<dbReference type="InterPro" id="IPR011250">
    <property type="entry name" value="OMP/PagP_B-barrel"/>
</dbReference>
<dbReference type="InterPro" id="IPR002566">
    <property type="entry name" value="Msp4_OMP-like"/>
</dbReference>
<reference evidence="2 3" key="1">
    <citation type="journal article" date="2009" name="BMC Genomics">
        <title>Conservation in the face of diversity: multistrain analysis of an intracellular bacterium.</title>
        <authorList>
            <person name="Dark M.J."/>
            <person name="Herndon D.R."/>
            <person name="Kappmeyer L.S."/>
            <person name="Gonzales M.P."/>
            <person name="Nordeen E."/>
            <person name="Palmer G.H."/>
            <person name="Knowles D.P. Jr."/>
            <person name="Brayton K.A."/>
        </authorList>
    </citation>
    <scope>NUCLEOTIDE SEQUENCE [LARGE SCALE GENOMIC DNA]</scope>
    <source>
        <strain evidence="2 3">Florida</strain>
    </source>
</reference>
<sequence length="312" mass="31838">MCGLHTLPSSVRRWGVFGSVCWIVCMSIRGRACCSILACGALVAASGAVCTGANAGTRGFYATLGGELGVANFGFPSVKTHGVPGAVLGVDKGSEQLVRFAELGLAAPTRDGFGAHYLPKYENSLGLSGALGYSFDSFRLQLSAYSSSFSVDGGSYAVSGNAAWFAFPSGKVSSDGGSTAEYHIGEVSGVGLNSVELSACYSGVGAFGRHFGLYSCLGLGVSSVDYWGSRGSLVLSWSGRTGVEYNLGPRLSLFAEAYYLGTDTEEHAGGGPTLLSTTSSGVPSVDADVLPVLSVGYFGGIAGVRCAFGDGF</sequence>
<dbReference type="KEGG" id="amf:AMF_862"/>
<proteinExistence type="predicted"/>
<dbReference type="PATRIC" id="fig|320483.3.peg.992"/>
<protein>
    <submittedName>
        <fullName evidence="2">Msp2 operon associated protein 3</fullName>
    </submittedName>
</protein>
<dbReference type="eggNOG" id="COG3637">
    <property type="taxonomic scope" value="Bacteria"/>
</dbReference>
<keyword evidence="3" id="KW-1185">Reference proteome</keyword>
<dbReference type="Pfam" id="PF01617">
    <property type="entry name" value="Surface_Ag_2"/>
    <property type="match status" value="1"/>
</dbReference>
<name>B9KGY9_ANAMF</name>
<evidence type="ECO:0000313" key="3">
    <source>
        <dbReference type="Proteomes" id="UP000007307"/>
    </source>
</evidence>
<dbReference type="SUPFAM" id="SSF56925">
    <property type="entry name" value="OMPA-like"/>
    <property type="match status" value="1"/>
</dbReference>
<dbReference type="AlphaFoldDB" id="B9KGY9"/>
<gene>
    <name evidence="2" type="primary">opag3</name>
    <name evidence="2" type="ordered locus">AMF_862</name>
</gene>
<dbReference type="EMBL" id="CP001079">
    <property type="protein sequence ID" value="ACM49693.1"/>
    <property type="molecule type" value="Genomic_DNA"/>
</dbReference>
<dbReference type="Gene3D" id="2.40.160.20">
    <property type="match status" value="1"/>
</dbReference>